<proteinExistence type="predicted"/>
<dbReference type="RefSeq" id="WP_198916486.1">
    <property type="nucleotide sequence ID" value="NZ_JAEKPD010000009.1"/>
</dbReference>
<keyword evidence="4" id="KW-0547">Nucleotide-binding</keyword>
<keyword evidence="2" id="KW-1003">Cell membrane</keyword>
<evidence type="ECO:0000256" key="4">
    <source>
        <dbReference type="ARBA" id="ARBA00022741"/>
    </source>
</evidence>
<feature type="domain" description="ABC transporter" evidence="8">
    <location>
        <begin position="2"/>
        <end position="230"/>
    </location>
</feature>
<dbReference type="AlphaFoldDB" id="A0A934IH61"/>
<evidence type="ECO:0000256" key="1">
    <source>
        <dbReference type="ARBA" id="ARBA00022448"/>
    </source>
</evidence>
<dbReference type="PROSITE" id="PS50893">
    <property type="entry name" value="ABC_TRANSPORTER_2"/>
    <property type="match status" value="1"/>
</dbReference>
<dbReference type="GO" id="GO:0016887">
    <property type="term" value="F:ATP hydrolysis activity"/>
    <property type="evidence" value="ECO:0007669"/>
    <property type="project" value="InterPro"/>
</dbReference>
<dbReference type="PANTHER" id="PTHR42781:SF1">
    <property type="entry name" value="THIAMINE IMPORT ATP-BINDING PROTEIN THIQ"/>
    <property type="match status" value="1"/>
</dbReference>
<gene>
    <name evidence="9" type="ORF">ILP92_11210</name>
</gene>
<evidence type="ECO:0000256" key="7">
    <source>
        <dbReference type="ARBA" id="ARBA00023136"/>
    </source>
</evidence>
<evidence type="ECO:0000256" key="2">
    <source>
        <dbReference type="ARBA" id="ARBA00022475"/>
    </source>
</evidence>
<organism evidence="9 10">
    <name type="scientific">Palleronia pontilimi</name>
    <dbReference type="NCBI Taxonomy" id="1964209"/>
    <lineage>
        <taxon>Bacteria</taxon>
        <taxon>Pseudomonadati</taxon>
        <taxon>Pseudomonadota</taxon>
        <taxon>Alphaproteobacteria</taxon>
        <taxon>Rhodobacterales</taxon>
        <taxon>Roseobacteraceae</taxon>
        <taxon>Palleronia</taxon>
    </lineage>
</organism>
<evidence type="ECO:0000313" key="10">
    <source>
        <dbReference type="Proteomes" id="UP000642488"/>
    </source>
</evidence>
<dbReference type="InterPro" id="IPR027417">
    <property type="entry name" value="P-loop_NTPase"/>
</dbReference>
<keyword evidence="1" id="KW-0813">Transport</keyword>
<evidence type="ECO:0000259" key="8">
    <source>
        <dbReference type="PROSITE" id="PS50893"/>
    </source>
</evidence>
<reference evidence="9" key="1">
    <citation type="submission" date="2020-12" db="EMBL/GenBank/DDBJ databases">
        <title>Bacterial taxonomy.</title>
        <authorList>
            <person name="Pan X."/>
        </authorList>
    </citation>
    <scope>NUCLEOTIDE SEQUENCE</scope>
    <source>
        <strain evidence="9">KCTC 52957</strain>
    </source>
</reference>
<dbReference type="EMBL" id="JAEKPD010000009">
    <property type="protein sequence ID" value="MBJ3763315.1"/>
    <property type="molecule type" value="Genomic_DNA"/>
</dbReference>
<sequence>MLTFEDVRVTRGDFTLSADLAIETGARIAILGPSGAGKSTLLALVGGFLTPDSGRITWGGTDITDLTPSERPVATIFQDNNLFPHLTVTRNVGLGLRPNGRLSADDRARVADALRDVGLAGMGDRKPGDLSGGQQSRVALARAGLQDKPILLLDEAFSALGPALKSEMIDLVLRLAQARDLTLLMITHDPDDARRLKGQTIVVADGRAHQPQDTDALLADPPPALGAYLAG</sequence>
<dbReference type="SMART" id="SM00382">
    <property type="entry name" value="AAA"/>
    <property type="match status" value="1"/>
</dbReference>
<evidence type="ECO:0000256" key="5">
    <source>
        <dbReference type="ARBA" id="ARBA00022840"/>
    </source>
</evidence>
<dbReference type="Proteomes" id="UP000642488">
    <property type="component" value="Unassembled WGS sequence"/>
</dbReference>
<evidence type="ECO:0000256" key="6">
    <source>
        <dbReference type="ARBA" id="ARBA00022967"/>
    </source>
</evidence>
<comment type="caution">
    <text evidence="9">The sequence shown here is derived from an EMBL/GenBank/DDBJ whole genome shotgun (WGS) entry which is preliminary data.</text>
</comment>
<keyword evidence="10" id="KW-1185">Reference proteome</keyword>
<keyword evidence="6" id="KW-1278">Translocase</keyword>
<dbReference type="Pfam" id="PF00005">
    <property type="entry name" value="ABC_tran"/>
    <property type="match status" value="1"/>
</dbReference>
<dbReference type="InterPro" id="IPR003439">
    <property type="entry name" value="ABC_transporter-like_ATP-bd"/>
</dbReference>
<dbReference type="SUPFAM" id="SSF52540">
    <property type="entry name" value="P-loop containing nucleoside triphosphate hydrolases"/>
    <property type="match status" value="1"/>
</dbReference>
<keyword evidence="7" id="KW-0472">Membrane</keyword>
<accession>A0A934IH61</accession>
<dbReference type="InterPro" id="IPR050093">
    <property type="entry name" value="ABC_SmlMolc_Importer"/>
</dbReference>
<dbReference type="GO" id="GO:0005524">
    <property type="term" value="F:ATP binding"/>
    <property type="evidence" value="ECO:0007669"/>
    <property type="project" value="UniProtKB-KW"/>
</dbReference>
<evidence type="ECO:0000313" key="9">
    <source>
        <dbReference type="EMBL" id="MBJ3763315.1"/>
    </source>
</evidence>
<evidence type="ECO:0000256" key="3">
    <source>
        <dbReference type="ARBA" id="ARBA00022519"/>
    </source>
</evidence>
<dbReference type="PANTHER" id="PTHR42781">
    <property type="entry name" value="SPERMIDINE/PUTRESCINE IMPORT ATP-BINDING PROTEIN POTA"/>
    <property type="match status" value="1"/>
</dbReference>
<dbReference type="Gene3D" id="3.40.50.300">
    <property type="entry name" value="P-loop containing nucleotide triphosphate hydrolases"/>
    <property type="match status" value="1"/>
</dbReference>
<keyword evidence="3" id="KW-0997">Cell inner membrane</keyword>
<protein>
    <submittedName>
        <fullName evidence="9">ATP-binding cassette domain-containing protein</fullName>
    </submittedName>
</protein>
<name>A0A934IH61_9RHOB</name>
<keyword evidence="5 9" id="KW-0067">ATP-binding</keyword>
<dbReference type="InterPro" id="IPR003593">
    <property type="entry name" value="AAA+_ATPase"/>
</dbReference>